<dbReference type="InterPro" id="IPR051931">
    <property type="entry name" value="PAK3-like"/>
</dbReference>
<accession>A0A6B2LCF4</accession>
<dbReference type="AlphaFoldDB" id="A0A6B2LCF4"/>
<feature type="domain" description="Protein kinase" evidence="4">
    <location>
        <begin position="2"/>
        <end position="256"/>
    </location>
</feature>
<dbReference type="GO" id="GO:0005524">
    <property type="term" value="F:ATP binding"/>
    <property type="evidence" value="ECO:0007669"/>
    <property type="project" value="UniProtKB-KW"/>
</dbReference>
<dbReference type="PANTHER" id="PTHR45832:SF22">
    <property type="entry name" value="SERINE_THREONINE-PROTEIN KINASE SAMKA-RELATED"/>
    <property type="match status" value="1"/>
</dbReference>
<dbReference type="Pfam" id="PF00069">
    <property type="entry name" value="Pkinase"/>
    <property type="match status" value="1"/>
</dbReference>
<evidence type="ECO:0000256" key="3">
    <source>
        <dbReference type="ARBA" id="ARBA00022840"/>
    </source>
</evidence>
<dbReference type="InterPro" id="IPR000719">
    <property type="entry name" value="Prot_kinase_dom"/>
</dbReference>
<dbReference type="PROSITE" id="PS50011">
    <property type="entry name" value="PROTEIN_KINASE_DOM"/>
    <property type="match status" value="1"/>
</dbReference>
<dbReference type="SUPFAM" id="SSF56112">
    <property type="entry name" value="Protein kinase-like (PK-like)"/>
    <property type="match status" value="1"/>
</dbReference>
<evidence type="ECO:0000256" key="1">
    <source>
        <dbReference type="ARBA" id="ARBA00008874"/>
    </source>
</evidence>
<evidence type="ECO:0000313" key="5">
    <source>
        <dbReference type="EMBL" id="NDV34733.1"/>
    </source>
</evidence>
<dbReference type="InterPro" id="IPR011009">
    <property type="entry name" value="Kinase-like_dom_sf"/>
</dbReference>
<protein>
    <recommendedName>
        <fullName evidence="4">Protein kinase domain-containing protein</fullName>
    </recommendedName>
</protein>
<dbReference type="PANTHER" id="PTHR45832">
    <property type="entry name" value="SERINE/THREONINE-PROTEIN KINASE SAMKA-RELATED-RELATED"/>
    <property type="match status" value="1"/>
</dbReference>
<evidence type="ECO:0000259" key="4">
    <source>
        <dbReference type="PROSITE" id="PS50011"/>
    </source>
</evidence>
<dbReference type="GO" id="GO:0004672">
    <property type="term" value="F:protein kinase activity"/>
    <property type="evidence" value="ECO:0007669"/>
    <property type="project" value="InterPro"/>
</dbReference>
<comment type="similarity">
    <text evidence="1">Belongs to the protein kinase superfamily. STE Ser/Thr protein kinase family. STE20 subfamily.</text>
</comment>
<dbReference type="PROSITE" id="PS00108">
    <property type="entry name" value="PROTEIN_KINASE_ST"/>
    <property type="match status" value="1"/>
</dbReference>
<proteinExistence type="inferred from homology"/>
<dbReference type="EMBL" id="GIBP01005764">
    <property type="protein sequence ID" value="NDV34733.1"/>
    <property type="molecule type" value="Transcribed_RNA"/>
</dbReference>
<dbReference type="CDD" id="cd06614">
    <property type="entry name" value="STKc_PAK"/>
    <property type="match status" value="1"/>
</dbReference>
<dbReference type="InterPro" id="IPR008271">
    <property type="entry name" value="Ser/Thr_kinase_AS"/>
</dbReference>
<dbReference type="FunFam" id="1.10.510.10:FF:000905">
    <property type="entry name" value="Non-specific serine/threonine protein kinase"/>
    <property type="match status" value="1"/>
</dbReference>
<sequence length="285" mass="32277">MYTDLINIGQGAVGQIYSAIDKVTKQKVAIKEMVLKASHKEALVAEMAIMKQSKHPNVVGFYGAYSITNQKIWVIMELMDSGSLTEVLDQFDFIQMNEGQIARVCHEVLKALNHMHNMHFIHRDIKSDNVLLNSKGEVKLADFGFSCQLTKEKDKRTSIIGTPYWMPPELIGGQEYGTKVDIWSTGIMIMEMVEGEPPYMDYPPLRALFLISTKGIPPLKEEFKWSKELCDFLYKCLIVEPTERPTATELLENTFLKKSCPIAEMVQLLDAVAGLKEMESTSEDE</sequence>
<keyword evidence="3" id="KW-0067">ATP-binding</keyword>
<keyword evidence="2" id="KW-0547">Nucleotide-binding</keyword>
<evidence type="ECO:0000256" key="2">
    <source>
        <dbReference type="ARBA" id="ARBA00022741"/>
    </source>
</evidence>
<dbReference type="SMART" id="SM00220">
    <property type="entry name" value="S_TKc"/>
    <property type="match status" value="1"/>
</dbReference>
<reference evidence="5" key="1">
    <citation type="journal article" date="2020" name="J. Eukaryot. Microbiol.">
        <title>De novo Sequencing, Assembly and Annotation of the Transcriptome for the Free-Living Testate Amoeba Arcella intermedia.</title>
        <authorList>
            <person name="Ribeiro G.M."/>
            <person name="Porfirio-Sousa A.L."/>
            <person name="Maurer-Alcala X.X."/>
            <person name="Katz L.A."/>
            <person name="Lahr D.J.G."/>
        </authorList>
    </citation>
    <scope>NUCLEOTIDE SEQUENCE</scope>
</reference>
<dbReference type="Gene3D" id="1.10.510.10">
    <property type="entry name" value="Transferase(Phosphotransferase) domain 1"/>
    <property type="match status" value="1"/>
</dbReference>
<name>A0A6B2LCF4_9EUKA</name>
<organism evidence="5">
    <name type="scientific">Arcella intermedia</name>
    <dbReference type="NCBI Taxonomy" id="1963864"/>
    <lineage>
        <taxon>Eukaryota</taxon>
        <taxon>Amoebozoa</taxon>
        <taxon>Tubulinea</taxon>
        <taxon>Elardia</taxon>
        <taxon>Arcellinida</taxon>
        <taxon>Sphaerothecina</taxon>
        <taxon>Arcellidae</taxon>
        <taxon>Arcella</taxon>
    </lineage>
</organism>